<evidence type="ECO:0000256" key="1">
    <source>
        <dbReference type="SAM" id="SignalP"/>
    </source>
</evidence>
<keyword evidence="1" id="KW-0732">Signal</keyword>
<proteinExistence type="predicted"/>
<protein>
    <submittedName>
        <fullName evidence="2">Putative secreted peptide</fullName>
    </submittedName>
</protein>
<evidence type="ECO:0000313" key="2">
    <source>
        <dbReference type="EMBL" id="MBW32955.1"/>
    </source>
</evidence>
<feature type="signal peptide" evidence="1">
    <location>
        <begin position="1"/>
        <end position="25"/>
    </location>
</feature>
<organism evidence="2">
    <name type="scientific">Anopheles braziliensis</name>
    <dbReference type="NCBI Taxonomy" id="58242"/>
    <lineage>
        <taxon>Eukaryota</taxon>
        <taxon>Metazoa</taxon>
        <taxon>Ecdysozoa</taxon>
        <taxon>Arthropoda</taxon>
        <taxon>Hexapoda</taxon>
        <taxon>Insecta</taxon>
        <taxon>Pterygota</taxon>
        <taxon>Neoptera</taxon>
        <taxon>Endopterygota</taxon>
        <taxon>Diptera</taxon>
        <taxon>Nematocera</taxon>
        <taxon>Culicoidea</taxon>
        <taxon>Culicidae</taxon>
        <taxon>Anophelinae</taxon>
        <taxon>Anopheles</taxon>
    </lineage>
</organism>
<name>A0A2M3ZWT4_9DIPT</name>
<sequence length="69" mass="7783">MRETRAFPCIILWLSNFFCSYLVVAFPTKKVFHFPCCPGNDSVSVFEGKCFLVENGSAMALHLGFCIKN</sequence>
<accession>A0A2M3ZWT4</accession>
<dbReference type="EMBL" id="GGFM01012204">
    <property type="protein sequence ID" value="MBW32955.1"/>
    <property type="molecule type" value="Transcribed_RNA"/>
</dbReference>
<feature type="chain" id="PRO_5014617216" evidence="1">
    <location>
        <begin position="26"/>
        <end position="69"/>
    </location>
</feature>
<reference evidence="2" key="1">
    <citation type="submission" date="2018-01" db="EMBL/GenBank/DDBJ databases">
        <title>An insight into the sialome of Amazonian anophelines.</title>
        <authorList>
            <person name="Ribeiro J.M."/>
            <person name="Scarpassa V."/>
            <person name="Calvo E."/>
        </authorList>
    </citation>
    <scope>NUCLEOTIDE SEQUENCE</scope>
    <source>
        <tissue evidence="2">Salivary glands</tissue>
    </source>
</reference>
<dbReference type="AlphaFoldDB" id="A0A2M3ZWT4"/>